<dbReference type="Pfam" id="PF04357">
    <property type="entry name" value="TamB"/>
    <property type="match status" value="1"/>
</dbReference>
<protein>
    <submittedName>
        <fullName evidence="6">Translocation/assembly module TamB</fullName>
    </submittedName>
</protein>
<keyword evidence="2" id="KW-0812">Transmembrane</keyword>
<reference evidence="7" key="1">
    <citation type="submission" date="2020-08" db="EMBL/GenBank/DDBJ databases">
        <title>Lacibacter sp. S13-6-6 genome sequencing.</title>
        <authorList>
            <person name="Jin L."/>
        </authorList>
    </citation>
    <scope>NUCLEOTIDE SEQUENCE [LARGE SCALE GENOMIC DNA]</scope>
    <source>
        <strain evidence="7">S13-6-6</strain>
    </source>
</reference>
<evidence type="ECO:0000256" key="3">
    <source>
        <dbReference type="ARBA" id="ARBA00022989"/>
    </source>
</evidence>
<dbReference type="GO" id="GO:0005886">
    <property type="term" value="C:plasma membrane"/>
    <property type="evidence" value="ECO:0007669"/>
    <property type="project" value="InterPro"/>
</dbReference>
<proteinExistence type="predicted"/>
<dbReference type="KEGG" id="lacs:H4075_10535"/>
<feature type="domain" description="Translocation and assembly module TamB C-terminal" evidence="5">
    <location>
        <begin position="1106"/>
        <end position="1539"/>
    </location>
</feature>
<keyword evidence="7" id="KW-1185">Reference proteome</keyword>
<gene>
    <name evidence="6" type="ORF">H4075_10535</name>
</gene>
<keyword evidence="3" id="KW-1133">Transmembrane helix</keyword>
<dbReference type="GO" id="GO:0009306">
    <property type="term" value="P:protein secretion"/>
    <property type="evidence" value="ECO:0007669"/>
    <property type="project" value="InterPro"/>
</dbReference>
<keyword evidence="4" id="KW-0472">Membrane</keyword>
<evidence type="ECO:0000259" key="5">
    <source>
        <dbReference type="Pfam" id="PF04357"/>
    </source>
</evidence>
<dbReference type="PANTHER" id="PTHR36985:SF1">
    <property type="entry name" value="TRANSLOCATION AND ASSEMBLY MODULE SUBUNIT TAMB"/>
    <property type="match status" value="1"/>
</dbReference>
<accession>A0A7G5XM75</accession>
<organism evidence="6 7">
    <name type="scientific">Lacibacter sediminis</name>
    <dbReference type="NCBI Taxonomy" id="2760713"/>
    <lineage>
        <taxon>Bacteria</taxon>
        <taxon>Pseudomonadati</taxon>
        <taxon>Bacteroidota</taxon>
        <taxon>Chitinophagia</taxon>
        <taxon>Chitinophagales</taxon>
        <taxon>Chitinophagaceae</taxon>
        <taxon>Lacibacter</taxon>
    </lineage>
</organism>
<evidence type="ECO:0000256" key="1">
    <source>
        <dbReference type="ARBA" id="ARBA00004167"/>
    </source>
</evidence>
<evidence type="ECO:0000256" key="4">
    <source>
        <dbReference type="ARBA" id="ARBA00023136"/>
    </source>
</evidence>
<comment type="subcellular location">
    <subcellularLocation>
        <location evidence="1">Membrane</location>
        <topology evidence="1">Single-pass membrane protein</topology>
    </subcellularLocation>
</comment>
<evidence type="ECO:0000313" key="6">
    <source>
        <dbReference type="EMBL" id="QNA46578.1"/>
    </source>
</evidence>
<sequence length="1556" mass="174839">MARRILKILTRILLALFLLLVAVWLLIQTSFIQNWLTKKAANWLAGELKTEVSVKHVDFALFNKALIEGVLVKDRNKDSLAYIGRLSTNLTDWFFLSDKIELKYIGLEQTQLYAHRTDSVWNYQFLIDYFSSPTKSTGKKKQKEFQLKKIELRNISIIQKDEWRGQTMAGRLGYLLVDLKTFDLPNKIIEAETIEITSPYFAINNYVGRRKRSEPKSDSVYHAEETVAQHWNEAGWKMSAKNVKVDNGEFRIDNVTDREPLEYFDGAHLRFTKLNGQFKNLQFIGDSITANIHLTAKERSGLEVKQLDADFLFYPQGMEFKNLMARTNKSRLSNFFAMRYEQFDHDMSEFITHVRMEGSFENSELHSDDIAFFAPVLKDWNDKISIKGKVRGTVDHLKGTDIVINTLRQTVLDGSFTMDGLPDINNTFLDLKANKLQTSYEDAVSIYPPLRKITYPAISKISYLNFSGSFTGFFKDFVTYGTLQTNLGTLVTDINLKLPDKSEPIYSGKIKTDGFALGTFIKDPLFGTIVMDGSLKGRGFNPKTLFAEVDGNIKAFYLDGYTYRNITAKGVYEKRKFDGSFIVKDSNLSVNLTGMVNLSRDTPSYNVTGDVYNINFKELGLTKNKLRLKSFVNLDFKGKTIDDFLGTANLQNAVLTNDTNQLSFDYLSLSSIIIDGKKQLAARSNEADVNIVGNFNILDLPNTALSFLNIYFPAYIPQPKKQVKDQDFTFDITTRNIAEYIDLLNIPVKGFDNSIIKGRISTNESTFNLQTDVPEFKYKDIGFNSIAITATGDYKKLDLKGAISEVILNDSLSLPQTTFNVTAANDTGSVNIRTRASQTLKDANLNAKIKTNRDGVEIVFQPSTLVINDKVWNIEDKSDLFIGKNMIHSESIKLESGNESIKAYTKFSETGTTEDFVVELNNVHLEDVMPYVLKDPRLEGQVTGQVNVTNPYGKIRIDADLKAERFRFNNDSIGVVTITGNYNVETGEINSNIISDNPLYDFLSSGKINIKDPKNPTIDQVIDAKNLKLSILEKYLSVIMTDMKGVANGVIRLQGNASAPDLIGNVKLSDASFVLDYTKCRYKMNEGAEIAFRQGEIDFGSIILTDTAKRTATFSGKMQHQFFKEMEFDMEFHANDTKRGFLVLNTTKRDNSQFYGHVVANASGTVRGEVDNIVLRFRGEPTDSSKVYLPTSDSRVTGTADFIVFRQYGKEMKVESKVKESSNLTVDLDVFPNPLAKIYLILDETTNDIIEGQGNGNLNIRVSTNEGTSMSGRYNITKGRYTFNWQALIKKQFIINNGVVEWNGDPYNARINIDARYEIERVALPADLCSSNEQNSLTVISNLSGSLSNPVISFRFELPQGHPCRSNPITISGFQRMYSNPNELNNQVFSLLVFNQFLSNNANAANAIGGIGTSVAGTLTEFLAQQVQSGLGLILKNIPGINKLNLDPYVTFTPGLISGTDAESQNFGGTSRFGVTKRLLNGKLILKAGGSLLVNTGQNTPIQNNNQLTPDFTLEWLLTPDGKLRLIGFYRSVYDVQWRAANRTGISFSYVRDFEF</sequence>
<dbReference type="EMBL" id="CP060007">
    <property type="protein sequence ID" value="QNA46578.1"/>
    <property type="molecule type" value="Genomic_DNA"/>
</dbReference>
<name>A0A7G5XM75_9BACT</name>
<dbReference type="RefSeq" id="WP_182806470.1">
    <property type="nucleotide sequence ID" value="NZ_CP060007.1"/>
</dbReference>
<dbReference type="Proteomes" id="UP000515344">
    <property type="component" value="Chromosome"/>
</dbReference>
<evidence type="ECO:0000256" key="2">
    <source>
        <dbReference type="ARBA" id="ARBA00022692"/>
    </source>
</evidence>
<dbReference type="PANTHER" id="PTHR36985">
    <property type="entry name" value="TRANSLOCATION AND ASSEMBLY MODULE SUBUNIT TAMB"/>
    <property type="match status" value="1"/>
</dbReference>
<dbReference type="InterPro" id="IPR007452">
    <property type="entry name" value="TamB_C"/>
</dbReference>
<evidence type="ECO:0000313" key="7">
    <source>
        <dbReference type="Proteomes" id="UP000515344"/>
    </source>
</evidence>